<evidence type="ECO:0000313" key="2">
    <source>
        <dbReference type="Proteomes" id="UP001556692"/>
    </source>
</evidence>
<comment type="caution">
    <text evidence="1">The sequence shown here is derived from an EMBL/GenBank/DDBJ whole genome shotgun (WGS) entry which is preliminary data.</text>
</comment>
<dbReference type="Proteomes" id="UP001556692">
    <property type="component" value="Unassembled WGS sequence"/>
</dbReference>
<gene>
    <name evidence="1" type="ORF">ABGN05_29985</name>
</gene>
<keyword evidence="2" id="KW-1185">Reference proteome</keyword>
<sequence length="70" mass="7377">MTFTYEVTDAGDANVRKQIVAPLIRFNESQAGANDARALAVVVTDGEGAVVGGLWGSTAYGWLHVDLLVV</sequence>
<accession>A0ABV3SSP9</accession>
<organism evidence="1 2">
    <name type="scientific">Aquibium pacificus</name>
    <dbReference type="NCBI Taxonomy" id="3153579"/>
    <lineage>
        <taxon>Bacteria</taxon>
        <taxon>Pseudomonadati</taxon>
        <taxon>Pseudomonadota</taxon>
        <taxon>Alphaproteobacteria</taxon>
        <taxon>Hyphomicrobiales</taxon>
        <taxon>Phyllobacteriaceae</taxon>
        <taxon>Aquibium</taxon>
    </lineage>
</organism>
<dbReference type="EMBL" id="JBDPGJ010000054">
    <property type="protein sequence ID" value="MEX0409841.1"/>
    <property type="molecule type" value="Genomic_DNA"/>
</dbReference>
<evidence type="ECO:0000313" key="1">
    <source>
        <dbReference type="EMBL" id="MEX0409841.1"/>
    </source>
</evidence>
<reference evidence="1 2" key="1">
    <citation type="submission" date="2024-05" db="EMBL/GenBank/DDBJ databases">
        <authorList>
            <person name="Jiang F."/>
        </authorList>
    </citation>
    <scope>NUCLEOTIDE SEQUENCE [LARGE SCALE GENOMIC DNA]</scope>
    <source>
        <strain evidence="1 2">LZ166</strain>
    </source>
</reference>
<name>A0ABV3SSP9_9HYPH</name>
<feature type="non-terminal residue" evidence="1">
    <location>
        <position position="70"/>
    </location>
</feature>
<protein>
    <submittedName>
        <fullName evidence="1">GNAT family N-acetyltransferase</fullName>
    </submittedName>
</protein>
<proteinExistence type="predicted"/>